<feature type="compositionally biased region" description="Basic and acidic residues" evidence="1">
    <location>
        <begin position="18"/>
        <end position="28"/>
    </location>
</feature>
<dbReference type="EMBL" id="UGXG01000002">
    <property type="protein sequence ID" value="SUG45336.1"/>
    <property type="molecule type" value="Genomic_DNA"/>
</dbReference>
<proteinExistence type="predicted"/>
<evidence type="ECO:0000313" key="2">
    <source>
        <dbReference type="EMBL" id="SUG45336.1"/>
    </source>
</evidence>
<organism evidence="2 3">
    <name type="scientific">Salmonella enterica subsp. arizonae</name>
    <dbReference type="NCBI Taxonomy" id="59203"/>
    <lineage>
        <taxon>Bacteria</taxon>
        <taxon>Pseudomonadati</taxon>
        <taxon>Pseudomonadota</taxon>
        <taxon>Gammaproteobacteria</taxon>
        <taxon>Enterobacterales</taxon>
        <taxon>Enterobacteriaceae</taxon>
        <taxon>Salmonella</taxon>
    </lineage>
</organism>
<accession>A0A379T5D9</accession>
<protein>
    <submittedName>
        <fullName evidence="2">Uncharacterized protein</fullName>
    </submittedName>
</protein>
<evidence type="ECO:0000313" key="3">
    <source>
        <dbReference type="Proteomes" id="UP000254741"/>
    </source>
</evidence>
<name>A0A379T5D9_SALER</name>
<evidence type="ECO:0000256" key="1">
    <source>
        <dbReference type="SAM" id="MobiDB-lite"/>
    </source>
</evidence>
<sequence>MLIPAADISEQISTAGKEAVRHRQHEAGAEWGVDGGNA</sequence>
<gene>
    <name evidence="2" type="ORF">NCTC8297_00505</name>
</gene>
<feature type="region of interest" description="Disordered" evidence="1">
    <location>
        <begin position="1"/>
        <end position="38"/>
    </location>
</feature>
<dbReference type="Proteomes" id="UP000254741">
    <property type="component" value="Unassembled WGS sequence"/>
</dbReference>
<dbReference type="AlphaFoldDB" id="A0A379T5D9"/>
<reference evidence="2 3" key="1">
    <citation type="submission" date="2018-06" db="EMBL/GenBank/DDBJ databases">
        <authorList>
            <consortium name="Pathogen Informatics"/>
            <person name="Doyle S."/>
        </authorList>
    </citation>
    <scope>NUCLEOTIDE SEQUENCE [LARGE SCALE GENOMIC DNA]</scope>
    <source>
        <strain evidence="2 3">NCTC8297</strain>
    </source>
</reference>